<dbReference type="Proteomes" id="UP000011509">
    <property type="component" value="Unassembled WGS sequence"/>
</dbReference>
<gene>
    <name evidence="4" type="ORF">C464_06190</name>
</gene>
<evidence type="ECO:0000256" key="1">
    <source>
        <dbReference type="ARBA" id="ARBA00022612"/>
    </source>
</evidence>
<sequence>MAVADTLRGIITADASGVEKAVSDADQQLGSLSDRAQATGEKMQSAGRTMTMGISAPLAAMGGVAVRQAASFDKAMAESMSVMGDVSDTMEEDLRQTAREVATATEHSHEQSARALYFLSSAGLDAAESMEALPEAADFATAGQMSLEQATSVLTTTMKAYGREASETGEITDTLAKTVASSNTTMQQMSTAMSQVGPVAASLGMDLDETAAAIGAISNAGVQGERAGTALRNVMSQLSDETSTASKQLEQMGVTTRNAQGEIVSMSQLLQNMEEAGVEAGEAAKIFGMEAAPAMAALMEQGGGSLEEFTKQIENAEGATKSMAGTQRDTLNVELQKTKSQLNDAAVTIGADLMPMVSTLAGYIGTLANRFSGLSQRQQKAVIAAGALGVALGPVIWALGTLVTSASALSSAYATLAGVSLTSLVPSLGAVSTAGIATQVALGPVTVPIWAIIAAIGALVGAAAGLWYAWNNNVLGIKDTTQAAFQQVKRWFTSAPSWMLALLGPVGQLYLAWREDLFGVQSVVDSVFGFIGDKISWLRDQIANIPGIGENDIAPEAEDVIPEPEKVGKSGAEAGSNWKEEFEANATPSVTPGSSGPIKGEMTPEIRSALKEGVDGYVSDPDKIEDVPTEINKELFDAVASNGGATADSLGVSEREFKILMQRFAGGGGWSTPSADLVDGASGSPSPSVGSAGMTPEEFKTALREVLDGLRLDARLDTDQRGFEQFIEDIVDTKIADAGKQSR</sequence>
<keyword evidence="5" id="KW-1185">Reference proteome</keyword>
<accession>M0EPI4</accession>
<feature type="domain" description="Phage tail tape measure protein" evidence="3">
    <location>
        <begin position="95"/>
        <end position="277"/>
    </location>
</feature>
<feature type="transmembrane region" description="Helical" evidence="2">
    <location>
        <begin position="381"/>
        <end position="400"/>
    </location>
</feature>
<dbReference type="Pfam" id="PF10145">
    <property type="entry name" value="PhageMin_Tail"/>
    <property type="match status" value="1"/>
</dbReference>
<comment type="caution">
    <text evidence="4">The sequence shown here is derived from an EMBL/GenBank/DDBJ whole genome shotgun (WGS) entry which is preliminary data.</text>
</comment>
<proteinExistence type="predicted"/>
<keyword evidence="2" id="KW-0812">Transmembrane</keyword>
<evidence type="ECO:0000259" key="3">
    <source>
        <dbReference type="Pfam" id="PF10145"/>
    </source>
</evidence>
<keyword evidence="1" id="KW-1188">Viral release from host cell</keyword>
<dbReference type="NCBIfam" id="TIGR01760">
    <property type="entry name" value="tape_meas_TP901"/>
    <property type="match status" value="1"/>
</dbReference>
<dbReference type="PANTHER" id="PTHR37813:SF1">
    <property type="entry name" value="FELS-2 PROPHAGE PROTEIN"/>
    <property type="match status" value="1"/>
</dbReference>
<dbReference type="PANTHER" id="PTHR37813">
    <property type="entry name" value="FELS-2 PROPHAGE PROTEIN"/>
    <property type="match status" value="1"/>
</dbReference>
<dbReference type="RefSeq" id="WP_006112744.1">
    <property type="nucleotide sequence ID" value="NZ_AOJL01000026.1"/>
</dbReference>
<dbReference type="STRING" id="1227466.C464_06190"/>
<protein>
    <submittedName>
        <fullName evidence="4">Phage tail tape measure protein, TP901 family</fullName>
    </submittedName>
</protein>
<organism evidence="4 5">
    <name type="scientific">Halorubrum coriense DSM 10284</name>
    <dbReference type="NCBI Taxonomy" id="1227466"/>
    <lineage>
        <taxon>Archaea</taxon>
        <taxon>Methanobacteriati</taxon>
        <taxon>Methanobacteriota</taxon>
        <taxon>Stenosarchaea group</taxon>
        <taxon>Halobacteria</taxon>
        <taxon>Halobacteriales</taxon>
        <taxon>Haloferacaceae</taxon>
        <taxon>Halorubrum</taxon>
    </lineage>
</organism>
<dbReference type="EMBL" id="AOJL01000026">
    <property type="protein sequence ID" value="ELZ48978.1"/>
    <property type="molecule type" value="Genomic_DNA"/>
</dbReference>
<feature type="transmembrane region" description="Helical" evidence="2">
    <location>
        <begin position="412"/>
        <end position="437"/>
    </location>
</feature>
<dbReference type="PATRIC" id="fig|1227466.3.peg.1248"/>
<evidence type="ECO:0000256" key="2">
    <source>
        <dbReference type="SAM" id="Phobius"/>
    </source>
</evidence>
<dbReference type="OrthoDB" id="125399at2157"/>
<evidence type="ECO:0000313" key="4">
    <source>
        <dbReference type="EMBL" id="ELZ48978.1"/>
    </source>
</evidence>
<keyword evidence="2" id="KW-0472">Membrane</keyword>
<name>M0EPI4_9EURY</name>
<reference evidence="4 5" key="1">
    <citation type="journal article" date="2014" name="PLoS Genet.">
        <title>Phylogenetically driven sequencing of extremely halophilic archaea reveals strategies for static and dynamic osmo-response.</title>
        <authorList>
            <person name="Becker E.A."/>
            <person name="Seitzer P.M."/>
            <person name="Tritt A."/>
            <person name="Larsen D."/>
            <person name="Krusor M."/>
            <person name="Yao A.I."/>
            <person name="Wu D."/>
            <person name="Madern D."/>
            <person name="Eisen J.A."/>
            <person name="Darling A.E."/>
            <person name="Facciotti M.T."/>
        </authorList>
    </citation>
    <scope>NUCLEOTIDE SEQUENCE [LARGE SCALE GENOMIC DNA]</scope>
    <source>
        <strain evidence="4 5">DSM 10284</strain>
    </source>
</reference>
<evidence type="ECO:0000313" key="5">
    <source>
        <dbReference type="Proteomes" id="UP000011509"/>
    </source>
</evidence>
<feature type="transmembrane region" description="Helical" evidence="2">
    <location>
        <begin position="449"/>
        <end position="470"/>
    </location>
</feature>
<keyword evidence="2" id="KW-1133">Transmembrane helix</keyword>
<dbReference type="AlphaFoldDB" id="M0EPI4"/>
<dbReference type="InterPro" id="IPR010090">
    <property type="entry name" value="Phage_tape_meas"/>
</dbReference>